<evidence type="ECO:0000313" key="3">
    <source>
        <dbReference type="Proteomes" id="UP000003752"/>
    </source>
</evidence>
<proteinExistence type="predicted"/>
<dbReference type="HOGENOM" id="CLU_3311740_0_0_9"/>
<accession>C0XMW0</accession>
<feature type="compositionally biased region" description="Polar residues" evidence="1">
    <location>
        <begin position="10"/>
        <end position="39"/>
    </location>
</feature>
<organism evidence="2 3">
    <name type="scientific">Lentilactobacillus hilgardii (strain ATCC 8290 / DSM 20176 / CCUG 30140 / JCM 1155 / KCTC 3500 / NBRC 15886 / NCIMB 8040 / NRRL B-1843 / 9)</name>
    <dbReference type="NCBI Taxonomy" id="1423757"/>
    <lineage>
        <taxon>Bacteria</taxon>
        <taxon>Bacillati</taxon>
        <taxon>Bacillota</taxon>
        <taxon>Bacilli</taxon>
        <taxon>Lactobacillales</taxon>
        <taxon>Lactobacillaceae</taxon>
        <taxon>Lentilactobacillus</taxon>
    </lineage>
</organism>
<feature type="region of interest" description="Disordered" evidence="1">
    <location>
        <begin position="1"/>
        <end position="39"/>
    </location>
</feature>
<gene>
    <name evidence="2" type="ORF">HMPREF0519_2571</name>
</gene>
<sequence length="39" mass="4367">MPSMYIAHRINNNPQQSKTTSQDTTPTKDANANTNYIAQ</sequence>
<comment type="caution">
    <text evidence="2">The sequence shown here is derived from an EMBL/GenBank/DDBJ whole genome shotgun (WGS) entry which is preliminary data.</text>
</comment>
<keyword evidence="3" id="KW-1185">Reference proteome</keyword>
<evidence type="ECO:0000313" key="2">
    <source>
        <dbReference type="EMBL" id="EEI23289.1"/>
    </source>
</evidence>
<name>C0XMW0_LENH9</name>
<dbReference type="EMBL" id="ACGP01000214">
    <property type="protein sequence ID" value="EEI23289.1"/>
    <property type="molecule type" value="Genomic_DNA"/>
</dbReference>
<dbReference type="Proteomes" id="UP000003752">
    <property type="component" value="Unassembled WGS sequence"/>
</dbReference>
<reference evidence="2 3" key="1">
    <citation type="submission" date="2009-01" db="EMBL/GenBank/DDBJ databases">
        <authorList>
            <person name="Qin X."/>
            <person name="Bachman B."/>
            <person name="Battles P."/>
            <person name="Bell A."/>
            <person name="Bess C."/>
            <person name="Bickham C."/>
            <person name="Chaboub L."/>
            <person name="Chen D."/>
            <person name="Coyle M."/>
            <person name="Deiros D.R."/>
            <person name="Dinh H."/>
            <person name="Forbes L."/>
            <person name="Fowler G."/>
            <person name="Francisco L."/>
            <person name="Fu Q."/>
            <person name="Gubbala S."/>
            <person name="Hale W."/>
            <person name="Han Y."/>
            <person name="Hemphill L."/>
            <person name="Highlander S.K."/>
            <person name="Hirani K."/>
            <person name="Hogues M."/>
            <person name="Jackson L."/>
            <person name="Jakkamsetti A."/>
            <person name="Javaid M."/>
            <person name="Jiang H."/>
            <person name="Korchina V."/>
            <person name="Kovar C."/>
            <person name="Lara F."/>
            <person name="Lee S."/>
            <person name="Mata R."/>
            <person name="Mathew T."/>
            <person name="Moen C."/>
            <person name="Morales K."/>
            <person name="Munidasa M."/>
            <person name="Nazareth L."/>
            <person name="Ngo R."/>
            <person name="Nguyen L."/>
            <person name="Okwuonu G."/>
            <person name="Ongeri F."/>
            <person name="Patil S."/>
            <person name="Petrosino J."/>
            <person name="Pham C."/>
            <person name="Pham P."/>
            <person name="Pu L.-L."/>
            <person name="Puazo M."/>
            <person name="Raj R."/>
            <person name="Reid J."/>
            <person name="Rouhana J."/>
            <person name="Saada N."/>
            <person name="Shang Y."/>
            <person name="Simmons D."/>
            <person name="Thornton R."/>
            <person name="Warren J."/>
            <person name="Weissenberger G."/>
            <person name="Zhang J."/>
            <person name="Zhang L."/>
            <person name="Zhou C."/>
            <person name="Zhu D."/>
            <person name="Muzny D."/>
            <person name="Worley K."/>
            <person name="Gibbs R."/>
        </authorList>
    </citation>
    <scope>NUCLEOTIDE SEQUENCE [LARGE SCALE GENOMIC DNA]</scope>
    <source>
        <strain evidence="3">ATCC 8290 / DSM 20176 / CCUG 30140 / JCM 1155 / KCTC 3500 / NBRC 15886 / NCIMB 8040 / NRRL B-1843 / 9</strain>
    </source>
</reference>
<evidence type="ECO:0000256" key="1">
    <source>
        <dbReference type="SAM" id="MobiDB-lite"/>
    </source>
</evidence>
<protein>
    <submittedName>
        <fullName evidence="2">Uncharacterized protein</fullName>
    </submittedName>
</protein>
<dbReference type="AlphaFoldDB" id="C0XMW0"/>